<dbReference type="InterPro" id="IPR016166">
    <property type="entry name" value="FAD-bd_PCMH"/>
</dbReference>
<dbReference type="InterPro" id="IPR016171">
    <property type="entry name" value="Vanillyl_alc_oxidase_C-sub2"/>
</dbReference>
<dbReference type="Gene3D" id="3.30.70.2740">
    <property type="match status" value="1"/>
</dbReference>
<dbReference type="PANTHER" id="PTHR43716">
    <property type="entry name" value="D-2-HYDROXYGLUTARATE DEHYDROGENASE, MITOCHONDRIAL"/>
    <property type="match status" value="1"/>
</dbReference>
<dbReference type="InterPro" id="IPR016169">
    <property type="entry name" value="FAD-bd_PCMH_sub2"/>
</dbReference>
<dbReference type="EMBL" id="NMWX01000032">
    <property type="protein sequence ID" value="OZF90468.1"/>
    <property type="molecule type" value="Genomic_DNA"/>
</dbReference>
<dbReference type="InterPro" id="IPR006094">
    <property type="entry name" value="Oxid_FAD_bind_N"/>
</dbReference>
<sequence length="488" mass="53638">MLKLIPKIRPRRPTRSYAAVLAPRNESYAKVMQSDLLAFENFLGKDAVQKDDITNHTTDWTGQFKGHGSVVLYPKNTEDVSAILAYCSRNKIAVVPQGGNTGLVGGSIPVHDEVVLSMNKINKQFTFDDTMGILQCDAGFILEDLDNKLSKLGYMMPFDLGAKGSCQIGGNIATCAGGIRLIRYGSLHAHLLGLTVVLPDEQGSVLHLGSAIRKDNTSLHTPHLFLGSEGQLGVITSVTMTAVPRPKSVQSAMLGVESFKKCCEILKMAKSSLSEVLSSFEFLDEAIMECLKVNLDLHPVLNKSTPFSILVETSGSNEDHDMEKMSAFLEECYSKQLIVDGVLAGSSADATKMWKLRESAPLAVTRDGYVYKHDVSLPLESYYELTNVMKERCGDLAKRVVTYGHLGDGNTHLNITSAKKNEELENLMYPFLYEWVVAHGGSISAEHGIGQLKLPYSTLGKESEERLLTKKLKNIFDPNAILNPYKMI</sequence>
<name>A0A260ZXP7_CAERE</name>
<evidence type="ECO:0000313" key="1">
    <source>
        <dbReference type="EMBL" id="OZF90468.1"/>
    </source>
</evidence>
<evidence type="ECO:0000313" key="2">
    <source>
        <dbReference type="Proteomes" id="UP000216624"/>
    </source>
</evidence>
<dbReference type="OMA" id="YNEDWMR"/>
<dbReference type="SUPFAM" id="SSF55103">
    <property type="entry name" value="FAD-linked oxidases, C-terminal domain"/>
    <property type="match status" value="1"/>
</dbReference>
<protein>
    <submittedName>
        <fullName evidence="1">Uncharacterized protein</fullName>
    </submittedName>
</protein>
<dbReference type="CTD" id="9821702"/>
<dbReference type="HOGENOM" id="CLU_017779_4_1_1"/>
<dbReference type="InterPro" id="IPR004113">
    <property type="entry name" value="FAD-bd_oxidored_4_C"/>
</dbReference>
<dbReference type="PROSITE" id="PS51387">
    <property type="entry name" value="FAD_PCMH"/>
    <property type="match status" value="1"/>
</dbReference>
<gene>
    <name evidence="1" type="ORF">FL82_21664</name>
</gene>
<dbReference type="Gene3D" id="3.30.43.10">
    <property type="entry name" value="Uridine Diphospho-n-acetylenolpyruvylglucosamine Reductase, domain 2"/>
    <property type="match status" value="1"/>
</dbReference>
<dbReference type="Proteomes" id="UP000216624">
    <property type="component" value="Unassembled WGS sequence"/>
</dbReference>
<dbReference type="Pfam" id="PF02913">
    <property type="entry name" value="FAD-oxidase_C"/>
    <property type="match status" value="1"/>
</dbReference>
<accession>A0A260ZXP7</accession>
<reference evidence="1" key="1">
    <citation type="submission" date="2017-08" db="EMBL/GenBank/DDBJ databases">
        <authorList>
            <person name="de Groot N.N."/>
        </authorList>
    </citation>
    <scope>NUCLEOTIDE SEQUENCE [LARGE SCALE GENOMIC DNA]</scope>
    <source>
        <strain evidence="1">PX439</strain>
    </source>
</reference>
<dbReference type="InterPro" id="IPR016167">
    <property type="entry name" value="FAD-bd_PCMH_sub1"/>
</dbReference>
<dbReference type="eggNOG" id="KOG1232">
    <property type="taxonomic scope" value="Eukaryota"/>
</dbReference>
<dbReference type="SUPFAM" id="SSF56176">
    <property type="entry name" value="FAD-binding/transporter-associated domain-like"/>
    <property type="match status" value="1"/>
</dbReference>
<feature type="non-terminal residue" evidence="1">
    <location>
        <position position="1"/>
    </location>
</feature>
<dbReference type="GO" id="GO:0051990">
    <property type="term" value="F:(R)-2-hydroxyglutarate dehydrogenase activity"/>
    <property type="evidence" value="ECO:0007669"/>
    <property type="project" value="UniProtKB-EC"/>
</dbReference>
<dbReference type="InterPro" id="IPR036318">
    <property type="entry name" value="FAD-bd_PCMH-like_sf"/>
</dbReference>
<dbReference type="KEGG" id="crq:GCK72_005320"/>
<proteinExistence type="predicted"/>
<organism evidence="1 2">
    <name type="scientific">Caenorhabditis remanei</name>
    <name type="common">Caenorhabditis vulgaris</name>
    <dbReference type="NCBI Taxonomy" id="31234"/>
    <lineage>
        <taxon>Eukaryota</taxon>
        <taxon>Metazoa</taxon>
        <taxon>Ecdysozoa</taxon>
        <taxon>Nematoda</taxon>
        <taxon>Chromadorea</taxon>
        <taxon>Rhabditida</taxon>
        <taxon>Rhabditina</taxon>
        <taxon>Rhabditomorpha</taxon>
        <taxon>Rhabditoidea</taxon>
        <taxon>Rhabditidae</taxon>
        <taxon>Peloderinae</taxon>
        <taxon>Caenorhabditis</taxon>
    </lineage>
</organism>
<dbReference type="GO" id="GO:0005739">
    <property type="term" value="C:mitochondrion"/>
    <property type="evidence" value="ECO:0007669"/>
    <property type="project" value="TreeGrafter"/>
</dbReference>
<keyword evidence="2" id="KW-1185">Reference proteome</keyword>
<comment type="caution">
    <text evidence="1">The sequence shown here is derived from an EMBL/GenBank/DDBJ whole genome shotgun (WGS) entry which is preliminary data.</text>
</comment>
<dbReference type="OrthoDB" id="5332616at2759"/>
<dbReference type="InterPro" id="IPR016164">
    <property type="entry name" value="FAD-linked_Oxase-like_C"/>
</dbReference>
<dbReference type="InterPro" id="IPR051264">
    <property type="entry name" value="FAD-oxidored/transferase_4"/>
</dbReference>
<dbReference type="PANTHER" id="PTHR43716:SF1">
    <property type="entry name" value="D-2-HYDROXYGLUTARATE DEHYDROGENASE, MITOCHONDRIAL"/>
    <property type="match status" value="1"/>
</dbReference>
<dbReference type="Pfam" id="PF01565">
    <property type="entry name" value="FAD_binding_4"/>
    <property type="match status" value="1"/>
</dbReference>
<dbReference type="Gene3D" id="3.30.465.10">
    <property type="match status" value="1"/>
</dbReference>
<dbReference type="STRING" id="31234.E3LF67"/>
<dbReference type="GO" id="GO:0071949">
    <property type="term" value="F:FAD binding"/>
    <property type="evidence" value="ECO:0007669"/>
    <property type="project" value="InterPro"/>
</dbReference>
<dbReference type="Gene3D" id="1.10.45.10">
    <property type="entry name" value="Vanillyl-alcohol Oxidase, Chain A, domain 4"/>
    <property type="match status" value="1"/>
</dbReference>
<dbReference type="Gene3D" id="3.30.70.2190">
    <property type="match status" value="1"/>
</dbReference>